<dbReference type="Pfam" id="PF09439">
    <property type="entry name" value="SRPRB"/>
    <property type="match status" value="1"/>
</dbReference>
<reference evidence="12 13" key="1">
    <citation type="journal article" date="2023" name="Elife">
        <title>Identification of key yeast species and microbe-microbe interactions impacting larval growth of Drosophila in the wild.</title>
        <authorList>
            <person name="Mure A."/>
            <person name="Sugiura Y."/>
            <person name="Maeda R."/>
            <person name="Honda K."/>
            <person name="Sakurai N."/>
            <person name="Takahashi Y."/>
            <person name="Watada M."/>
            <person name="Katoh T."/>
            <person name="Gotoh A."/>
            <person name="Gotoh Y."/>
            <person name="Taniguchi I."/>
            <person name="Nakamura K."/>
            <person name="Hayashi T."/>
            <person name="Katayama T."/>
            <person name="Uemura T."/>
            <person name="Hattori Y."/>
        </authorList>
    </citation>
    <scope>NUCLEOTIDE SEQUENCE [LARGE SCALE GENOMIC DNA]</scope>
    <source>
        <strain evidence="12 13">PK-24</strain>
    </source>
</reference>
<evidence type="ECO:0000256" key="2">
    <source>
        <dbReference type="ARBA" id="ARBA00005619"/>
    </source>
</evidence>
<keyword evidence="7 11" id="KW-1133">Transmembrane helix</keyword>
<sequence length="294" mass="33903">METEISKIVEDRRFISLRQSKTWSMVEVNEIADEIIGTNNSQLSIIYPIIITLLLILLGGYLMNKHSLISSNRKSFIICGNQGVGKTNLHHLLTKGKLPILTVTTLEPKSDNFLVNEELKDNKIFKDIEIIDFPSNKKLKNLYLMPYFDDKLNEIQGIIYLIDSSNFDSKICHLVAEDLLEIFTITESKPNGIDILIFANKDDLFTSKKVSKIKEMLEIEIGKIYQLKLHNLNKVNNNNDKIDDNEEFDNLNMVIKDGKFQFQLLEGNVDFQHGNIFKDNWSGISDWLYEKIVN</sequence>
<evidence type="ECO:0000256" key="3">
    <source>
        <dbReference type="ARBA" id="ARBA00020256"/>
    </source>
</evidence>
<evidence type="ECO:0000313" key="12">
    <source>
        <dbReference type="EMBL" id="GMM45681.1"/>
    </source>
</evidence>
<evidence type="ECO:0000256" key="7">
    <source>
        <dbReference type="ARBA" id="ARBA00022989"/>
    </source>
</evidence>
<protein>
    <recommendedName>
        <fullName evidence="3">Signal recognition particle receptor subunit beta</fullName>
    </recommendedName>
</protein>
<gene>
    <name evidence="12" type="ORF">DAPK24_022560</name>
</gene>
<keyword evidence="10 12" id="KW-0675">Receptor</keyword>
<dbReference type="SUPFAM" id="SSF52540">
    <property type="entry name" value="P-loop containing nucleoside triphosphate hydrolases"/>
    <property type="match status" value="1"/>
</dbReference>
<evidence type="ECO:0000256" key="4">
    <source>
        <dbReference type="ARBA" id="ARBA00022692"/>
    </source>
</evidence>
<organism evidence="12 13">
    <name type="scientific">Pichia kluyveri</name>
    <name type="common">Yeast</name>
    <dbReference type="NCBI Taxonomy" id="36015"/>
    <lineage>
        <taxon>Eukaryota</taxon>
        <taxon>Fungi</taxon>
        <taxon>Dikarya</taxon>
        <taxon>Ascomycota</taxon>
        <taxon>Saccharomycotina</taxon>
        <taxon>Pichiomycetes</taxon>
        <taxon>Pichiales</taxon>
        <taxon>Pichiaceae</taxon>
        <taxon>Pichia</taxon>
    </lineage>
</organism>
<keyword evidence="4 11" id="KW-0812">Transmembrane</keyword>
<dbReference type="Proteomes" id="UP001378960">
    <property type="component" value="Unassembled WGS sequence"/>
</dbReference>
<comment type="caution">
    <text evidence="12">The sequence shown here is derived from an EMBL/GenBank/DDBJ whole genome shotgun (WGS) entry which is preliminary data.</text>
</comment>
<proteinExistence type="inferred from homology"/>
<dbReference type="InterPro" id="IPR019009">
    <property type="entry name" value="SRP_receptor_beta_su"/>
</dbReference>
<dbReference type="AlphaFoldDB" id="A0AAV5R334"/>
<feature type="transmembrane region" description="Helical" evidence="11">
    <location>
        <begin position="45"/>
        <end position="64"/>
    </location>
</feature>
<keyword evidence="5" id="KW-0547">Nucleotide-binding</keyword>
<comment type="subcellular location">
    <subcellularLocation>
        <location evidence="1">Endoplasmic reticulum membrane</location>
        <topology evidence="1">Single-pass membrane protein</topology>
    </subcellularLocation>
</comment>
<dbReference type="GO" id="GO:0005525">
    <property type="term" value="F:GTP binding"/>
    <property type="evidence" value="ECO:0007669"/>
    <property type="project" value="UniProtKB-KW"/>
</dbReference>
<evidence type="ECO:0000256" key="9">
    <source>
        <dbReference type="ARBA" id="ARBA00023136"/>
    </source>
</evidence>
<evidence type="ECO:0000313" key="13">
    <source>
        <dbReference type="Proteomes" id="UP001378960"/>
    </source>
</evidence>
<evidence type="ECO:0000256" key="6">
    <source>
        <dbReference type="ARBA" id="ARBA00022824"/>
    </source>
</evidence>
<evidence type="ECO:0000256" key="5">
    <source>
        <dbReference type="ARBA" id="ARBA00022741"/>
    </source>
</evidence>
<accession>A0AAV5R334</accession>
<dbReference type="EMBL" id="BTGB01000002">
    <property type="protein sequence ID" value="GMM45681.1"/>
    <property type="molecule type" value="Genomic_DNA"/>
</dbReference>
<evidence type="ECO:0000256" key="10">
    <source>
        <dbReference type="ARBA" id="ARBA00023170"/>
    </source>
</evidence>
<dbReference type="Gene3D" id="3.40.50.300">
    <property type="entry name" value="P-loop containing nucleotide triphosphate hydrolases"/>
    <property type="match status" value="1"/>
</dbReference>
<keyword evidence="6" id="KW-0256">Endoplasmic reticulum</keyword>
<keyword evidence="13" id="KW-1185">Reference proteome</keyword>
<keyword evidence="8" id="KW-0342">GTP-binding</keyword>
<evidence type="ECO:0000256" key="11">
    <source>
        <dbReference type="SAM" id="Phobius"/>
    </source>
</evidence>
<evidence type="ECO:0000256" key="8">
    <source>
        <dbReference type="ARBA" id="ARBA00023134"/>
    </source>
</evidence>
<name>A0AAV5R334_PICKL</name>
<dbReference type="GO" id="GO:0005789">
    <property type="term" value="C:endoplasmic reticulum membrane"/>
    <property type="evidence" value="ECO:0007669"/>
    <property type="project" value="UniProtKB-SubCell"/>
</dbReference>
<comment type="similarity">
    <text evidence="2">Belongs to the SRP receptor beta subunit family.</text>
</comment>
<keyword evidence="9 11" id="KW-0472">Membrane</keyword>
<evidence type="ECO:0000256" key="1">
    <source>
        <dbReference type="ARBA" id="ARBA00004389"/>
    </source>
</evidence>
<dbReference type="InterPro" id="IPR027417">
    <property type="entry name" value="P-loop_NTPase"/>
</dbReference>